<sequence length="566" mass="61066">MSKPLLKTLCLDVLNWCCKTHAYTPQPAKFFRSKRPFPEFCTFSGQGKKGLFSASTPETERQPVVAVNQPEGKDSDVVRTATSASKMADEYDLITIGAGSGGTRASRWAAQQYGVKVAVVELPFDFISSDSAGGAGGTCVIRGCVPKKLLVYASAFSSDFKDAEGFGWGSQLPPLDFKTLISKKADEVKRLNGIYNNLLKNAGVDQIEGRGKLLDANTVEVTQPDGSKRILKAKHILVAVGGRAVKLDIPGAEHGITSDEALHLDNFPQKDIVILGGGYIAVEFAGIFSGLGAKVHLVYRQPTPLRGFDEECRQQVAENLEKRGVICHPKCNPARIEKKPDGSLLFTMKDGEGNEKTVESEFVMFATGRKPNVANLGLEELGVTMLRNGAIKVDDYSRTSVPNVWAIGDVTDRINLTPVALMEGMAFAKSAFGGELTKPDHANVPSAVFCQPPLGTCGLSEEEAIEQLEGDIDVYVSKFKPMKNTLTGKDEKVLMKIIVHVPTDKVVGVHMVGVDSAEILQAVGICMKMGATKKDFDSCVGIHPSTAEELVTMRTATRRVQGKGKK</sequence>
<dbReference type="PIRSF" id="PIRSF000350">
    <property type="entry name" value="Mercury_reductase_MerA"/>
    <property type="match status" value="1"/>
</dbReference>
<feature type="binding site" evidence="11">
    <location>
        <position position="409"/>
    </location>
    <ligand>
        <name>FAD</name>
        <dbReference type="ChEBI" id="CHEBI:57692"/>
    </ligand>
</feature>
<dbReference type="PROSITE" id="PS00076">
    <property type="entry name" value="PYRIDINE_REDOX_1"/>
    <property type="match status" value="1"/>
</dbReference>
<feature type="domain" description="Pyridine nucleotide-disulphide oxidoreductase dimerisation" evidence="15">
    <location>
        <begin position="444"/>
        <end position="553"/>
    </location>
</feature>
<dbReference type="GO" id="GO:0005829">
    <property type="term" value="C:cytosol"/>
    <property type="evidence" value="ECO:0007669"/>
    <property type="project" value="TreeGrafter"/>
</dbReference>
<dbReference type="FunFam" id="3.50.50.60:FF:000051">
    <property type="entry name" value="Glutathione reductase"/>
    <property type="match status" value="1"/>
</dbReference>
<keyword evidence="6 13" id="KW-0560">Oxidoreductase</keyword>
<feature type="domain" description="FAD/NAD(P)-binding" evidence="16">
    <location>
        <begin position="91"/>
        <end position="424"/>
    </location>
</feature>
<evidence type="ECO:0000256" key="4">
    <source>
        <dbReference type="ARBA" id="ARBA00022827"/>
    </source>
</evidence>
<feature type="disulfide bond" description="Redox-active" evidence="12">
    <location>
        <begin position="139"/>
        <end position="144"/>
    </location>
</feature>
<dbReference type="GO" id="GO:0045454">
    <property type="term" value="P:cell redox homeostasis"/>
    <property type="evidence" value="ECO:0007669"/>
    <property type="project" value="InterPro"/>
</dbReference>
<evidence type="ECO:0000256" key="8">
    <source>
        <dbReference type="ARBA" id="ARBA00023284"/>
    </source>
</evidence>
<dbReference type="GO" id="GO:0006749">
    <property type="term" value="P:glutathione metabolic process"/>
    <property type="evidence" value="ECO:0007669"/>
    <property type="project" value="InterPro"/>
</dbReference>
<dbReference type="InterPro" id="IPR023753">
    <property type="entry name" value="FAD/NAD-binding_dom"/>
</dbReference>
<dbReference type="PRINTS" id="PR00411">
    <property type="entry name" value="PNDRDTASEI"/>
</dbReference>
<gene>
    <name evidence="17" type="primary">GSR</name>
    <name evidence="17" type="ORF">TSPGSL018_12521</name>
</gene>
<dbReference type="NCBIfam" id="NF004776">
    <property type="entry name" value="PRK06116.1"/>
    <property type="match status" value="1"/>
</dbReference>
<keyword evidence="11" id="KW-0547">Nucleotide-binding</keyword>
<feature type="binding site" evidence="11">
    <location>
        <position position="148"/>
    </location>
    <ligand>
        <name>FAD</name>
        <dbReference type="ChEBI" id="CHEBI:57692"/>
    </ligand>
</feature>
<dbReference type="Pfam" id="PF02852">
    <property type="entry name" value="Pyr_redox_dim"/>
    <property type="match status" value="1"/>
</dbReference>
<name>A0A061S2X0_9CHLO</name>
<dbReference type="InterPro" id="IPR001100">
    <property type="entry name" value="Pyr_nuc-diS_OxRdtase"/>
</dbReference>
<dbReference type="EMBL" id="GBEZ01005837">
    <property type="protein sequence ID" value="JAC79517.1"/>
    <property type="molecule type" value="Transcribed_RNA"/>
</dbReference>
<accession>A0A061S2X0</accession>
<evidence type="ECO:0000256" key="10">
    <source>
        <dbReference type="PIRSR" id="PIRSR000350-2"/>
    </source>
</evidence>
<dbReference type="AlphaFoldDB" id="A0A061S2X0"/>
<keyword evidence="5 14" id="KW-0521">NADP</keyword>
<dbReference type="Pfam" id="PF07992">
    <property type="entry name" value="Pyr_redox_2"/>
    <property type="match status" value="1"/>
</dbReference>
<dbReference type="GO" id="GO:0005739">
    <property type="term" value="C:mitochondrion"/>
    <property type="evidence" value="ECO:0007669"/>
    <property type="project" value="TreeGrafter"/>
</dbReference>
<dbReference type="NCBIfam" id="TIGR01424">
    <property type="entry name" value="gluta_reduc_2"/>
    <property type="match status" value="1"/>
</dbReference>
<evidence type="ECO:0000256" key="7">
    <source>
        <dbReference type="ARBA" id="ARBA00023157"/>
    </source>
</evidence>
<feature type="binding site" evidence="11">
    <location>
        <position position="368"/>
    </location>
    <ligand>
        <name>NAD(+)</name>
        <dbReference type="ChEBI" id="CHEBI:57540"/>
    </ligand>
</feature>
<dbReference type="Gene3D" id="3.50.50.60">
    <property type="entry name" value="FAD/NAD(P)-binding domain"/>
    <property type="match status" value="2"/>
</dbReference>
<keyword evidence="3 13" id="KW-0285">Flavoprotein</keyword>
<evidence type="ECO:0000256" key="11">
    <source>
        <dbReference type="PIRSR" id="PIRSR000350-3"/>
    </source>
</evidence>
<dbReference type="PRINTS" id="PR00368">
    <property type="entry name" value="FADPNR"/>
</dbReference>
<dbReference type="SUPFAM" id="SSF55424">
    <property type="entry name" value="FAD/NAD-linked reductases, dimerisation (C-terminal) domain"/>
    <property type="match status" value="1"/>
</dbReference>
<keyword evidence="8 13" id="KW-0676">Redox-active center</keyword>
<evidence type="ECO:0000256" key="14">
    <source>
        <dbReference type="RuleBase" id="RU365040"/>
    </source>
</evidence>
<evidence type="ECO:0000256" key="5">
    <source>
        <dbReference type="ARBA" id="ARBA00022857"/>
    </source>
</evidence>
<evidence type="ECO:0000313" key="17">
    <source>
        <dbReference type="EMBL" id="JAC79517.1"/>
    </source>
</evidence>
<organism evidence="17">
    <name type="scientific">Tetraselmis sp. GSL018</name>
    <dbReference type="NCBI Taxonomy" id="582737"/>
    <lineage>
        <taxon>Eukaryota</taxon>
        <taxon>Viridiplantae</taxon>
        <taxon>Chlorophyta</taxon>
        <taxon>core chlorophytes</taxon>
        <taxon>Chlorodendrophyceae</taxon>
        <taxon>Chlorodendrales</taxon>
        <taxon>Chlorodendraceae</taxon>
        <taxon>Tetraselmis</taxon>
    </lineage>
</organism>
<evidence type="ECO:0000256" key="13">
    <source>
        <dbReference type="RuleBase" id="RU003691"/>
    </source>
</evidence>
<dbReference type="PANTHER" id="PTHR42737">
    <property type="entry name" value="GLUTATHIONE REDUCTASE"/>
    <property type="match status" value="1"/>
</dbReference>
<dbReference type="InterPro" id="IPR006324">
    <property type="entry name" value="GSHR"/>
</dbReference>
<dbReference type="InterPro" id="IPR036188">
    <property type="entry name" value="FAD/NAD-bd_sf"/>
</dbReference>
<dbReference type="EC" id="1.8.1.7" evidence="14"/>
<dbReference type="InterPro" id="IPR046952">
    <property type="entry name" value="GSHR/TRXR-like"/>
</dbReference>
<evidence type="ECO:0000256" key="3">
    <source>
        <dbReference type="ARBA" id="ARBA00022630"/>
    </source>
</evidence>
<dbReference type="PANTHER" id="PTHR42737:SF2">
    <property type="entry name" value="GLUTATHIONE REDUCTASE"/>
    <property type="match status" value="1"/>
</dbReference>
<dbReference type="GO" id="GO:0050660">
    <property type="term" value="F:flavin adenine dinucleotide binding"/>
    <property type="evidence" value="ECO:0007669"/>
    <property type="project" value="InterPro"/>
</dbReference>
<comment type="catalytic activity">
    <reaction evidence="9 14">
        <text>2 glutathione + NADP(+) = glutathione disulfide + NADPH + H(+)</text>
        <dbReference type="Rhea" id="RHEA:11740"/>
        <dbReference type="ChEBI" id="CHEBI:15378"/>
        <dbReference type="ChEBI" id="CHEBI:57783"/>
        <dbReference type="ChEBI" id="CHEBI:57925"/>
        <dbReference type="ChEBI" id="CHEBI:58297"/>
        <dbReference type="ChEBI" id="CHEBI:58349"/>
        <dbReference type="EC" id="1.8.1.7"/>
    </reaction>
</comment>
<dbReference type="SUPFAM" id="SSF51905">
    <property type="entry name" value="FAD/NAD(P)-binding domain"/>
    <property type="match status" value="1"/>
</dbReference>
<dbReference type="InterPro" id="IPR016156">
    <property type="entry name" value="FAD/NAD-linked_Rdtase_dimer_sf"/>
</dbReference>
<evidence type="ECO:0000256" key="2">
    <source>
        <dbReference type="ARBA" id="ARBA00011738"/>
    </source>
</evidence>
<evidence type="ECO:0000259" key="16">
    <source>
        <dbReference type="Pfam" id="PF07992"/>
    </source>
</evidence>
<dbReference type="InterPro" id="IPR004099">
    <property type="entry name" value="Pyr_nucl-diS_OxRdtase_dimer"/>
</dbReference>
<comment type="cofactor">
    <cofactor evidence="11">
        <name>FAD</name>
        <dbReference type="ChEBI" id="CHEBI:57692"/>
    </cofactor>
    <text evidence="11">Binds 1 FAD per subunit.</text>
</comment>
<dbReference type="Gene3D" id="3.30.390.30">
    <property type="match status" value="1"/>
</dbReference>
<evidence type="ECO:0000256" key="9">
    <source>
        <dbReference type="ARBA" id="ARBA00049142"/>
    </source>
</evidence>
<keyword evidence="7" id="KW-1015">Disulfide bond</keyword>
<keyword evidence="4 11" id="KW-0274">FAD</keyword>
<feature type="active site" description="Proton acceptor" evidence="10">
    <location>
        <position position="543"/>
    </location>
</feature>
<evidence type="ECO:0000256" key="1">
    <source>
        <dbReference type="ARBA" id="ARBA00007532"/>
    </source>
</evidence>
<reference evidence="17" key="1">
    <citation type="submission" date="2014-05" db="EMBL/GenBank/DDBJ databases">
        <title>The transcriptome of the halophilic microalga Tetraselmis sp. GSL018 isolated from the Great Salt Lake, Utah.</title>
        <authorList>
            <person name="Jinkerson R.E."/>
            <person name="D'Adamo S."/>
            <person name="Posewitz M.C."/>
        </authorList>
    </citation>
    <scope>NUCLEOTIDE SEQUENCE</scope>
    <source>
        <strain evidence="17">GSL018</strain>
    </source>
</reference>
<protein>
    <recommendedName>
        <fullName evidence="14">Glutathione reductase</fullName>
        <shortName evidence="14">GRase</shortName>
        <ecNumber evidence="14">1.8.1.7</ecNumber>
    </recommendedName>
</protein>
<feature type="binding site" evidence="11">
    <location>
        <position position="211"/>
    </location>
    <ligand>
        <name>FAD</name>
        <dbReference type="ChEBI" id="CHEBI:57692"/>
    </ligand>
</feature>
<evidence type="ECO:0000259" key="15">
    <source>
        <dbReference type="Pfam" id="PF02852"/>
    </source>
</evidence>
<evidence type="ECO:0000256" key="12">
    <source>
        <dbReference type="PIRSR" id="PIRSR000350-4"/>
    </source>
</evidence>
<dbReference type="GO" id="GO:0004362">
    <property type="term" value="F:glutathione-disulfide reductase (NADPH) activity"/>
    <property type="evidence" value="ECO:0007669"/>
    <property type="project" value="UniProtKB-EC"/>
</dbReference>
<comment type="similarity">
    <text evidence="1 13">Belongs to the class-I pyridine nucleotide-disulfide oxidoreductase family.</text>
</comment>
<keyword evidence="11" id="KW-0520">NAD</keyword>
<feature type="binding site" evidence="11">
    <location>
        <begin position="276"/>
        <end position="283"/>
    </location>
    <ligand>
        <name>NAD(+)</name>
        <dbReference type="ChEBI" id="CHEBI:57540"/>
    </ligand>
</feature>
<comment type="function">
    <text evidence="14">Catalyzes the reduction of glutathione disulfide (GSSG) to reduced glutathione (GSH).</text>
</comment>
<dbReference type="GO" id="GO:0050661">
    <property type="term" value="F:NADP binding"/>
    <property type="evidence" value="ECO:0007669"/>
    <property type="project" value="InterPro"/>
</dbReference>
<comment type="subunit">
    <text evidence="2">Homodimer.</text>
</comment>
<proteinExistence type="inferred from homology"/>
<evidence type="ECO:0000256" key="6">
    <source>
        <dbReference type="ARBA" id="ARBA00023002"/>
    </source>
</evidence>
<dbReference type="InterPro" id="IPR012999">
    <property type="entry name" value="Pyr_OxRdtase_I_AS"/>
</dbReference>
<dbReference type="GO" id="GO:0034599">
    <property type="term" value="P:cellular response to oxidative stress"/>
    <property type="evidence" value="ECO:0007669"/>
    <property type="project" value="TreeGrafter"/>
</dbReference>